<dbReference type="AlphaFoldDB" id="W1NK83"/>
<proteinExistence type="predicted"/>
<protein>
    <submittedName>
        <fullName evidence="2">Uncharacterized protein</fullName>
    </submittedName>
</protein>
<keyword evidence="3" id="KW-1185">Reference proteome</keyword>
<dbReference type="Proteomes" id="UP000017836">
    <property type="component" value="Unassembled WGS sequence"/>
</dbReference>
<evidence type="ECO:0000256" key="1">
    <source>
        <dbReference type="SAM" id="MobiDB-lite"/>
    </source>
</evidence>
<dbReference type="Gramene" id="ERM95600">
    <property type="protein sequence ID" value="ERM95600"/>
    <property type="gene ID" value="AMTR_s00023p00131030"/>
</dbReference>
<dbReference type="EMBL" id="KI397474">
    <property type="protein sequence ID" value="ERM95600.1"/>
    <property type="molecule type" value="Genomic_DNA"/>
</dbReference>
<feature type="compositionally biased region" description="Basic residues" evidence="1">
    <location>
        <begin position="42"/>
        <end position="51"/>
    </location>
</feature>
<dbReference type="HOGENOM" id="CLU_2349526_0_0_1"/>
<name>W1NK83_AMBTC</name>
<gene>
    <name evidence="2" type="ORF">AMTR_s00023p00131030</name>
</gene>
<accession>W1NK83</accession>
<organism evidence="2 3">
    <name type="scientific">Amborella trichopoda</name>
    <dbReference type="NCBI Taxonomy" id="13333"/>
    <lineage>
        <taxon>Eukaryota</taxon>
        <taxon>Viridiplantae</taxon>
        <taxon>Streptophyta</taxon>
        <taxon>Embryophyta</taxon>
        <taxon>Tracheophyta</taxon>
        <taxon>Spermatophyta</taxon>
        <taxon>Magnoliopsida</taxon>
        <taxon>Amborellales</taxon>
        <taxon>Amborellaceae</taxon>
        <taxon>Amborella</taxon>
    </lineage>
</organism>
<evidence type="ECO:0000313" key="3">
    <source>
        <dbReference type="Proteomes" id="UP000017836"/>
    </source>
</evidence>
<evidence type="ECO:0000313" key="2">
    <source>
        <dbReference type="EMBL" id="ERM95600.1"/>
    </source>
</evidence>
<sequence length="97" mass="10290">MGGRGEAMGGAATDGKRGGRHPYTIERCSCGDRSPSGESRSKRLCQRHGKQHTQGTEGQGAAGEGGCDDNPIGREHEGRMSLGDYSLKNSLSNILDW</sequence>
<reference evidence="3" key="1">
    <citation type="journal article" date="2013" name="Science">
        <title>The Amborella genome and the evolution of flowering plants.</title>
        <authorList>
            <consortium name="Amborella Genome Project"/>
        </authorList>
    </citation>
    <scope>NUCLEOTIDE SEQUENCE [LARGE SCALE GENOMIC DNA]</scope>
</reference>
<feature type="region of interest" description="Disordered" evidence="1">
    <location>
        <begin position="1"/>
        <end position="80"/>
    </location>
</feature>